<evidence type="ECO:0000313" key="2">
    <source>
        <dbReference type="EMBL" id="SFH62466.1"/>
    </source>
</evidence>
<gene>
    <name evidence="1" type="ORF">MCBMB27_05784</name>
    <name evidence="2" type="ORF">SAMN05192567_13726</name>
</gene>
<geneLocation type="plasmid" evidence="1 3">
    <name>CBMB27-p2</name>
</geneLocation>
<evidence type="ECO:0008006" key="5">
    <source>
        <dbReference type="Google" id="ProtNLM"/>
    </source>
</evidence>
<dbReference type="EMBL" id="CP015369">
    <property type="protein sequence ID" value="APT35075.1"/>
    <property type="molecule type" value="Genomic_DNA"/>
</dbReference>
<reference evidence="1 3" key="1">
    <citation type="submission" date="2016-04" db="EMBL/GenBank/DDBJ databases">
        <title>Complete genome sequencing and analysis of CBMB27, Methylobacterium phyllosphaerae isolated from leaf tissues of rice (Oryza sativa L.).</title>
        <authorList>
            <person name="Lee Y."/>
            <person name="Hwangbo K."/>
            <person name="Chung H."/>
            <person name="Yoo J."/>
            <person name="Kim K.Y."/>
            <person name="Sa T.M."/>
            <person name="Um Y."/>
            <person name="Madhaiyan M."/>
        </authorList>
    </citation>
    <scope>NUCLEOTIDE SEQUENCE [LARGE SCALE GENOMIC DNA]</scope>
    <source>
        <strain evidence="1 3">CBMB27</strain>
        <plasmid evidence="1 3">CBMB27-p2</plasmid>
    </source>
</reference>
<organism evidence="2 4">
    <name type="scientific">Methylobacterium phyllosphaerae</name>
    <dbReference type="NCBI Taxonomy" id="418223"/>
    <lineage>
        <taxon>Bacteria</taxon>
        <taxon>Pseudomonadati</taxon>
        <taxon>Pseudomonadota</taxon>
        <taxon>Alphaproteobacteria</taxon>
        <taxon>Hyphomicrobiales</taxon>
        <taxon>Methylobacteriaceae</taxon>
        <taxon>Methylobacterium</taxon>
    </lineage>
</organism>
<sequence>MTHRFHLLANAAPCISEATLAKVPLPDADLATVSGGGVGAGAWGIAGGWYGGMVTGACIGGPVGAILGAPVGAIVGGIGGHIISKFN</sequence>
<evidence type="ECO:0000313" key="1">
    <source>
        <dbReference type="EMBL" id="APT35075.1"/>
    </source>
</evidence>
<dbReference type="Proteomes" id="UP000199140">
    <property type="component" value="Unassembled WGS sequence"/>
</dbReference>
<reference evidence="2 4" key="2">
    <citation type="submission" date="2016-10" db="EMBL/GenBank/DDBJ databases">
        <authorList>
            <person name="Varghese N."/>
            <person name="Submissions S."/>
        </authorList>
    </citation>
    <scope>NUCLEOTIDE SEQUENCE [LARGE SCALE GENOMIC DNA]</scope>
    <source>
        <strain evidence="2 4">CBMB27</strain>
    </source>
</reference>
<keyword evidence="3" id="KW-1185">Reference proteome</keyword>
<evidence type="ECO:0000313" key="4">
    <source>
        <dbReference type="Proteomes" id="UP000199140"/>
    </source>
</evidence>
<evidence type="ECO:0000313" key="3">
    <source>
        <dbReference type="Proteomes" id="UP000185487"/>
    </source>
</evidence>
<keyword evidence="1" id="KW-0614">Plasmid</keyword>
<dbReference type="Proteomes" id="UP000185487">
    <property type="component" value="Plasmid CBMB27-p2"/>
</dbReference>
<name>A0AAE8HXG6_9HYPH</name>
<dbReference type="AlphaFoldDB" id="A0AAE8HXG6"/>
<accession>A0AAE8HXG6</accession>
<dbReference type="EMBL" id="FOPK01000037">
    <property type="protein sequence ID" value="SFH62466.1"/>
    <property type="molecule type" value="Genomic_DNA"/>
</dbReference>
<dbReference type="KEGG" id="mphy:MCBMB27_05784"/>
<proteinExistence type="predicted"/>
<protein>
    <recommendedName>
        <fullName evidence="5">Bacteriocin</fullName>
    </recommendedName>
</protein>